<dbReference type="CDD" id="cd10951">
    <property type="entry name" value="CE4_ClCDA_like"/>
    <property type="match status" value="1"/>
</dbReference>
<keyword evidence="6" id="KW-0539">Nucleus</keyword>
<keyword evidence="4" id="KW-0963">Cytoplasm</keyword>
<dbReference type="PROSITE" id="PS51677">
    <property type="entry name" value="NODB"/>
    <property type="match status" value="1"/>
</dbReference>
<dbReference type="FunFam" id="3.40.109.10:FF:000001">
    <property type="entry name" value="Nitroreductase family"/>
    <property type="match status" value="1"/>
</dbReference>
<evidence type="ECO:0000259" key="7">
    <source>
        <dbReference type="PROSITE" id="PS51677"/>
    </source>
</evidence>
<dbReference type="GO" id="GO:0016491">
    <property type="term" value="F:oxidoreductase activity"/>
    <property type="evidence" value="ECO:0007669"/>
    <property type="project" value="UniProtKB-KW"/>
</dbReference>
<name>A0A0F8ULC0_9EURO</name>
<dbReference type="PANTHER" id="PTHR43035">
    <property type="entry name" value="FATTY ACID REPRESSION MUTANT PROTEIN 2-RELATED"/>
    <property type="match status" value="1"/>
</dbReference>
<evidence type="ECO:0000256" key="3">
    <source>
        <dbReference type="ARBA" id="ARBA00007118"/>
    </source>
</evidence>
<dbReference type="InterPro" id="IPR029479">
    <property type="entry name" value="Nitroreductase"/>
</dbReference>
<dbReference type="GO" id="GO:0005737">
    <property type="term" value="C:cytoplasm"/>
    <property type="evidence" value="ECO:0007669"/>
    <property type="project" value="UniProtKB-SubCell"/>
</dbReference>
<organism evidence="8 9">
    <name type="scientific">Aspergillus rambellii</name>
    <dbReference type="NCBI Taxonomy" id="308745"/>
    <lineage>
        <taxon>Eukaryota</taxon>
        <taxon>Fungi</taxon>
        <taxon>Dikarya</taxon>
        <taxon>Ascomycota</taxon>
        <taxon>Pezizomycotina</taxon>
        <taxon>Eurotiomycetes</taxon>
        <taxon>Eurotiomycetidae</taxon>
        <taxon>Eurotiales</taxon>
        <taxon>Aspergillaceae</taxon>
        <taxon>Aspergillus</taxon>
        <taxon>Aspergillus subgen. Nidulantes</taxon>
    </lineage>
</organism>
<dbReference type="GO" id="GO:0016810">
    <property type="term" value="F:hydrolase activity, acting on carbon-nitrogen (but not peptide) bonds"/>
    <property type="evidence" value="ECO:0007669"/>
    <property type="project" value="InterPro"/>
</dbReference>
<reference evidence="8 9" key="1">
    <citation type="submission" date="2015-02" db="EMBL/GenBank/DDBJ databases">
        <title>Draft Genome Sequences of Two Closely-Related Aflatoxigenic Aspergillus Species Obtained from the Cote d'Ivoire.</title>
        <authorList>
            <person name="Moore G.G."/>
            <person name="Beltz S.B."/>
            <person name="Mack B.M."/>
        </authorList>
    </citation>
    <scope>NUCLEOTIDE SEQUENCE [LARGE SCALE GENOMIC DNA]</scope>
    <source>
        <strain evidence="8 9">SRRC1468</strain>
    </source>
</reference>
<dbReference type="STRING" id="308745.A0A0F8ULC0"/>
<dbReference type="SUPFAM" id="SSF88713">
    <property type="entry name" value="Glycoside hydrolase/deacetylase"/>
    <property type="match status" value="1"/>
</dbReference>
<dbReference type="CDD" id="cd02140">
    <property type="entry name" value="Frm2-like"/>
    <property type="match status" value="1"/>
</dbReference>
<comment type="similarity">
    <text evidence="3">Belongs to the nitroreductase family.</text>
</comment>
<evidence type="ECO:0000313" key="8">
    <source>
        <dbReference type="EMBL" id="KKK20348.1"/>
    </source>
</evidence>
<evidence type="ECO:0000256" key="5">
    <source>
        <dbReference type="ARBA" id="ARBA00023002"/>
    </source>
</evidence>
<dbReference type="Pfam" id="PF01522">
    <property type="entry name" value="Polysacc_deac_1"/>
    <property type="match status" value="1"/>
</dbReference>
<protein>
    <recommendedName>
        <fullName evidence="7">NodB homology domain-containing protein</fullName>
    </recommendedName>
</protein>
<comment type="caution">
    <text evidence="8">The sequence shown here is derived from an EMBL/GenBank/DDBJ whole genome shotgun (WGS) entry which is preliminary data.</text>
</comment>
<keyword evidence="5" id="KW-0560">Oxidoreductase</keyword>
<dbReference type="OrthoDB" id="2125469at2759"/>
<evidence type="ECO:0000313" key="9">
    <source>
        <dbReference type="Proteomes" id="UP000034291"/>
    </source>
</evidence>
<evidence type="ECO:0000256" key="2">
    <source>
        <dbReference type="ARBA" id="ARBA00004496"/>
    </source>
</evidence>
<dbReference type="GO" id="GO:0005975">
    <property type="term" value="P:carbohydrate metabolic process"/>
    <property type="evidence" value="ECO:0007669"/>
    <property type="project" value="InterPro"/>
</dbReference>
<dbReference type="InterPro" id="IPR033877">
    <property type="entry name" value="Frm2/Hbn1"/>
</dbReference>
<dbReference type="Gene3D" id="3.40.109.10">
    <property type="entry name" value="NADH Oxidase"/>
    <property type="match status" value="1"/>
</dbReference>
<comment type="subcellular location">
    <subcellularLocation>
        <location evidence="2">Cytoplasm</location>
    </subcellularLocation>
    <subcellularLocation>
        <location evidence="1">Nucleus</location>
    </subcellularLocation>
</comment>
<accession>A0A0F8ULC0</accession>
<evidence type="ECO:0000256" key="4">
    <source>
        <dbReference type="ARBA" id="ARBA00022490"/>
    </source>
</evidence>
<dbReference type="GO" id="GO:0034599">
    <property type="term" value="P:cellular response to oxidative stress"/>
    <property type="evidence" value="ECO:0007669"/>
    <property type="project" value="InterPro"/>
</dbReference>
<dbReference type="SUPFAM" id="SSF55469">
    <property type="entry name" value="FMN-dependent nitroreductase-like"/>
    <property type="match status" value="1"/>
</dbReference>
<dbReference type="AlphaFoldDB" id="A0A0F8ULC0"/>
<gene>
    <name evidence="8" type="ORF">ARAM_003310</name>
</gene>
<keyword evidence="9" id="KW-1185">Reference proteome</keyword>
<feature type="domain" description="NodB homology" evidence="7">
    <location>
        <begin position="246"/>
        <end position="431"/>
    </location>
</feature>
<dbReference type="GO" id="GO:0005634">
    <property type="term" value="C:nucleus"/>
    <property type="evidence" value="ECO:0007669"/>
    <property type="project" value="UniProtKB-SubCell"/>
</dbReference>
<proteinExistence type="inferred from homology"/>
<evidence type="ECO:0000256" key="6">
    <source>
        <dbReference type="ARBA" id="ARBA00023242"/>
    </source>
</evidence>
<dbReference type="InterPro" id="IPR002509">
    <property type="entry name" value="NODB_dom"/>
</dbReference>
<dbReference type="Pfam" id="PF00881">
    <property type="entry name" value="Nitroreductase"/>
    <property type="match status" value="1"/>
</dbReference>
<dbReference type="InterPro" id="IPR000415">
    <property type="entry name" value="Nitroreductase-like"/>
</dbReference>
<dbReference type="PANTHER" id="PTHR43035:SF3">
    <property type="entry name" value="NITROREDUCTASE DOMAIN-CONTAINING PROTEIN"/>
    <property type="match status" value="1"/>
</dbReference>
<dbReference type="Proteomes" id="UP000034291">
    <property type="component" value="Unassembled WGS sequence"/>
</dbReference>
<dbReference type="EMBL" id="JZBS01002041">
    <property type="protein sequence ID" value="KKK20348.1"/>
    <property type="molecule type" value="Genomic_DNA"/>
</dbReference>
<dbReference type="Gene3D" id="3.20.20.370">
    <property type="entry name" value="Glycoside hydrolase/deacetylase"/>
    <property type="match status" value="1"/>
</dbReference>
<dbReference type="InterPro" id="IPR011330">
    <property type="entry name" value="Glyco_hydro/deAcase_b/a-brl"/>
</dbReference>
<evidence type="ECO:0000256" key="1">
    <source>
        <dbReference type="ARBA" id="ARBA00004123"/>
    </source>
</evidence>
<sequence>MISRPFSLSFSAGDQAASSSSKTDTLIELAKARRTIYKLGKSSPVPDSKIEDLVNAAVLNVPSSFNTQSTRLIVLLHREHERLWDIVIETFEGLVKAGTVPEQTWKNQTLPKLQGMRGAVGTILFYEDPAHIKPFSEKFALYKDHFQPWADHSNAMHQYFLWAGLESLGFGANLQHYNPLIDAPIAKQWDVPNEWRLVAQLVFGSPEGGPGEKAQKPLEDRVKIYGKFRHIQVPYGIYIHHCSVPGTVALTFDDGPYIYTPELLELLSSHGARSTFFVNGHNLNNNIGVIQRITKALQTNSLTYQLSSFSHANLPVLDYAGIVEQMTMLESAFADAVGVVPTYMRPPYLAVNDLTLAVMADLGYHVIGASVDTKDYENDHPDLVGRSVAKFNKDLDQGGTIVLAHDIHQQTVQTLAHIMLDEIFERGLQPVTVGECLGDPEEEWYR</sequence>